<feature type="transmembrane region" description="Helical" evidence="2">
    <location>
        <begin position="205"/>
        <end position="227"/>
    </location>
</feature>
<dbReference type="GO" id="GO:0080120">
    <property type="term" value="P:CAAX-box protein maturation"/>
    <property type="evidence" value="ECO:0007669"/>
    <property type="project" value="UniProtKB-ARBA"/>
</dbReference>
<protein>
    <submittedName>
        <fullName evidence="4">CPBP family intramembrane metalloprotease</fullName>
    </submittedName>
</protein>
<keyword evidence="2" id="KW-0812">Transmembrane</keyword>
<keyword evidence="4" id="KW-0645">Protease</keyword>
<dbReference type="GO" id="GO:0006508">
    <property type="term" value="P:proteolysis"/>
    <property type="evidence" value="ECO:0007669"/>
    <property type="project" value="UniProtKB-KW"/>
</dbReference>
<feature type="transmembrane region" description="Helical" evidence="2">
    <location>
        <begin position="149"/>
        <end position="168"/>
    </location>
</feature>
<dbReference type="PANTHER" id="PTHR36435:SF1">
    <property type="entry name" value="CAAX AMINO TERMINAL PROTEASE FAMILY PROTEIN"/>
    <property type="match status" value="1"/>
</dbReference>
<accession>A0A437UQD1</accession>
<reference evidence="4 5" key="1">
    <citation type="submission" date="2018-12" db="EMBL/GenBank/DDBJ databases">
        <title>A novel vanA-carrying plasmid in a clinical isolate of Enterococcus avium.</title>
        <authorList>
            <person name="Bernasconi O.J."/>
            <person name="Luzzaro F."/>
            <person name="Endimiani A."/>
        </authorList>
    </citation>
    <scope>NUCLEOTIDE SEQUENCE [LARGE SCALE GENOMIC DNA]</scope>
    <source>
        <strain evidence="4 5">LC0559/18</strain>
    </source>
</reference>
<feature type="transmembrane region" description="Helical" evidence="2">
    <location>
        <begin position="174"/>
        <end position="193"/>
    </location>
</feature>
<evidence type="ECO:0000259" key="3">
    <source>
        <dbReference type="Pfam" id="PF02517"/>
    </source>
</evidence>
<dbReference type="GO" id="GO:0004175">
    <property type="term" value="F:endopeptidase activity"/>
    <property type="evidence" value="ECO:0007669"/>
    <property type="project" value="UniProtKB-ARBA"/>
</dbReference>
<dbReference type="RefSeq" id="WP_127979339.1">
    <property type="nucleotide sequence ID" value="NZ_JAQLBW010000023.1"/>
</dbReference>
<feature type="transmembrane region" description="Helical" evidence="2">
    <location>
        <begin position="7"/>
        <end position="25"/>
    </location>
</feature>
<keyword evidence="4" id="KW-0378">Hydrolase</keyword>
<feature type="transmembrane region" description="Helical" evidence="2">
    <location>
        <begin position="37"/>
        <end position="56"/>
    </location>
</feature>
<feature type="transmembrane region" description="Helical" evidence="2">
    <location>
        <begin position="116"/>
        <end position="137"/>
    </location>
</feature>
<keyword evidence="2" id="KW-0472">Membrane</keyword>
<proteinExistence type="inferred from homology"/>
<organism evidence="4 5">
    <name type="scientific">Enterococcus avium</name>
    <name type="common">Streptococcus avium</name>
    <dbReference type="NCBI Taxonomy" id="33945"/>
    <lineage>
        <taxon>Bacteria</taxon>
        <taxon>Bacillati</taxon>
        <taxon>Bacillota</taxon>
        <taxon>Bacilli</taxon>
        <taxon>Lactobacillales</taxon>
        <taxon>Enterococcaceae</taxon>
        <taxon>Enterococcus</taxon>
    </lineage>
</organism>
<evidence type="ECO:0000256" key="2">
    <source>
        <dbReference type="SAM" id="Phobius"/>
    </source>
</evidence>
<dbReference type="Proteomes" id="UP000288388">
    <property type="component" value="Unassembled WGS sequence"/>
</dbReference>
<keyword evidence="2" id="KW-1133">Transmembrane helix</keyword>
<dbReference type="GO" id="GO:0008237">
    <property type="term" value="F:metallopeptidase activity"/>
    <property type="evidence" value="ECO:0007669"/>
    <property type="project" value="UniProtKB-KW"/>
</dbReference>
<feature type="transmembrane region" description="Helical" evidence="2">
    <location>
        <begin position="76"/>
        <end position="96"/>
    </location>
</feature>
<feature type="domain" description="CAAX prenyl protease 2/Lysostaphin resistance protein A-like" evidence="3">
    <location>
        <begin position="117"/>
        <end position="210"/>
    </location>
</feature>
<dbReference type="InterPro" id="IPR003675">
    <property type="entry name" value="Rce1/LyrA-like_dom"/>
</dbReference>
<sequence>MLRSKKQWLGLFVIPLELLIGNYLFPLFHLTNNPKVGLIASTLLFLAGFLVMIYLFGDFLKAEWHIYRQKLFRRLLLSIVLVAGTFLLLRVVRGLIPNQLLELPSSNSDSAQILSPSWAVLAAVAPFLAPFAEELTFRYLLLGKLTNKALRLIMLFVQGILFGLIHWNNFNGNIYAMIPYMVLGVYLGLIYLFSKNIWSPIMVHWMLNTMNAMLPALLLLILSLFGIKV</sequence>
<evidence type="ECO:0000256" key="1">
    <source>
        <dbReference type="ARBA" id="ARBA00009067"/>
    </source>
</evidence>
<dbReference type="Pfam" id="PF02517">
    <property type="entry name" value="Rce1-like"/>
    <property type="match status" value="1"/>
</dbReference>
<comment type="caution">
    <text evidence="4">The sequence shown here is derived from an EMBL/GenBank/DDBJ whole genome shotgun (WGS) entry which is preliminary data.</text>
</comment>
<keyword evidence="4" id="KW-0482">Metalloprotease</keyword>
<dbReference type="EMBL" id="RYZS01000001">
    <property type="protein sequence ID" value="RVU95822.1"/>
    <property type="molecule type" value="Genomic_DNA"/>
</dbReference>
<name>A0A437UQD1_ENTAV</name>
<dbReference type="AlphaFoldDB" id="A0A437UQD1"/>
<comment type="similarity">
    <text evidence="1">Belongs to the UPF0177 family.</text>
</comment>
<evidence type="ECO:0000313" key="4">
    <source>
        <dbReference type="EMBL" id="RVU95822.1"/>
    </source>
</evidence>
<dbReference type="InterPro" id="IPR052710">
    <property type="entry name" value="CAAX_protease"/>
</dbReference>
<dbReference type="PANTHER" id="PTHR36435">
    <property type="entry name" value="SLR1288 PROTEIN"/>
    <property type="match status" value="1"/>
</dbReference>
<evidence type="ECO:0000313" key="5">
    <source>
        <dbReference type="Proteomes" id="UP000288388"/>
    </source>
</evidence>
<gene>
    <name evidence="4" type="ORF">EK398_13760</name>
</gene>